<reference evidence="3 4" key="1">
    <citation type="journal article" date="2013" name="Environ. Microbiol.">
        <title>Genome analysis of Chitinivibrio alkaliphilus gen. nov., sp. nov., a novel extremely haloalkaliphilic anaerobic chitinolytic bacterium from the candidate phylum Termite Group 3.</title>
        <authorList>
            <person name="Sorokin D.Y."/>
            <person name="Gumerov V.M."/>
            <person name="Rakitin A.L."/>
            <person name="Beletsky A.V."/>
            <person name="Damste J.S."/>
            <person name="Muyzer G."/>
            <person name="Mardanov A.V."/>
            <person name="Ravin N.V."/>
        </authorList>
    </citation>
    <scope>NUCLEOTIDE SEQUENCE [LARGE SCALE GENOMIC DNA]</scope>
    <source>
        <strain evidence="3 4">ACht1</strain>
    </source>
</reference>
<organism evidence="3 4">
    <name type="scientific">Chitinivibrio alkaliphilus ACht1</name>
    <dbReference type="NCBI Taxonomy" id="1313304"/>
    <lineage>
        <taxon>Bacteria</taxon>
        <taxon>Pseudomonadati</taxon>
        <taxon>Fibrobacterota</taxon>
        <taxon>Chitinivibrionia</taxon>
        <taxon>Chitinivibrionales</taxon>
        <taxon>Chitinivibrionaceae</taxon>
        <taxon>Chitinivibrio</taxon>
    </lineage>
</organism>
<feature type="domain" description="Anti-sigma-28 factor FlgM C-terminal" evidence="2">
    <location>
        <begin position="52"/>
        <end position="97"/>
    </location>
</feature>
<dbReference type="InterPro" id="IPR031316">
    <property type="entry name" value="FlgM_C"/>
</dbReference>
<dbReference type="Proteomes" id="UP000017148">
    <property type="component" value="Unassembled WGS sequence"/>
</dbReference>
<feature type="region of interest" description="Disordered" evidence="1">
    <location>
        <begin position="1"/>
        <end position="61"/>
    </location>
</feature>
<evidence type="ECO:0000313" key="4">
    <source>
        <dbReference type="Proteomes" id="UP000017148"/>
    </source>
</evidence>
<accession>U7D9J5</accession>
<sequence>MRLESINNMMGAEFRKIDRTNRKNRDTASKETKAPQKDSATFSGTKTPAQGQAKQLAARVSIEPEVRQDRIQDVQNKIEKGYYNTSEFADKLADRLIKDLGFDG</sequence>
<feature type="compositionally biased region" description="Basic and acidic residues" evidence="1">
    <location>
        <begin position="13"/>
        <end position="36"/>
    </location>
</feature>
<keyword evidence="4" id="KW-1185">Reference proteome</keyword>
<evidence type="ECO:0000313" key="3">
    <source>
        <dbReference type="EMBL" id="ERP31085.1"/>
    </source>
</evidence>
<evidence type="ECO:0000259" key="2">
    <source>
        <dbReference type="Pfam" id="PF04316"/>
    </source>
</evidence>
<comment type="caution">
    <text evidence="3">The sequence shown here is derived from an EMBL/GenBank/DDBJ whole genome shotgun (WGS) entry which is preliminary data.</text>
</comment>
<name>U7D9J5_9BACT</name>
<proteinExistence type="predicted"/>
<protein>
    <recommendedName>
        <fullName evidence="2">Anti-sigma-28 factor FlgM C-terminal domain-containing protein</fullName>
    </recommendedName>
</protein>
<dbReference type="InterPro" id="IPR035890">
    <property type="entry name" value="Anti-sigma-28_factor_FlgM_sf"/>
</dbReference>
<evidence type="ECO:0000256" key="1">
    <source>
        <dbReference type="SAM" id="MobiDB-lite"/>
    </source>
</evidence>
<dbReference type="SUPFAM" id="SSF101498">
    <property type="entry name" value="Anti-sigma factor FlgM"/>
    <property type="match status" value="1"/>
</dbReference>
<dbReference type="Pfam" id="PF04316">
    <property type="entry name" value="FlgM"/>
    <property type="match status" value="1"/>
</dbReference>
<dbReference type="STRING" id="1313304.CALK_2045"/>
<feature type="compositionally biased region" description="Polar residues" evidence="1">
    <location>
        <begin position="38"/>
        <end position="53"/>
    </location>
</feature>
<dbReference type="AlphaFoldDB" id="U7D9J5"/>
<dbReference type="EMBL" id="ASJR01000020">
    <property type="protein sequence ID" value="ERP31085.1"/>
    <property type="molecule type" value="Genomic_DNA"/>
</dbReference>
<dbReference type="RefSeq" id="WP_022637460.1">
    <property type="nucleotide sequence ID" value="NZ_ASJR01000020.1"/>
</dbReference>
<gene>
    <name evidence="3" type="ORF">CALK_2045</name>
</gene>